<dbReference type="InterPro" id="IPR036388">
    <property type="entry name" value="WH-like_DNA-bd_sf"/>
</dbReference>
<dbReference type="Gene3D" id="1.10.10.10">
    <property type="entry name" value="Winged helix-like DNA-binding domain superfamily/Winged helix DNA-binding domain"/>
    <property type="match status" value="1"/>
</dbReference>
<dbReference type="PROSITE" id="PS50931">
    <property type="entry name" value="HTH_LYSR"/>
    <property type="match status" value="1"/>
</dbReference>
<evidence type="ECO:0000256" key="4">
    <source>
        <dbReference type="ARBA" id="ARBA00023159"/>
    </source>
</evidence>
<dbReference type="RefSeq" id="WP_116614648.1">
    <property type="nucleotide sequence ID" value="NZ_CAJZAT010000024.1"/>
</dbReference>
<evidence type="ECO:0000259" key="6">
    <source>
        <dbReference type="PROSITE" id="PS50931"/>
    </source>
</evidence>
<organism evidence="7 8">
    <name type="scientific">Paraburkholderia unamae</name>
    <dbReference type="NCBI Taxonomy" id="219649"/>
    <lineage>
        <taxon>Bacteria</taxon>
        <taxon>Pseudomonadati</taxon>
        <taxon>Pseudomonadota</taxon>
        <taxon>Betaproteobacteria</taxon>
        <taxon>Burkholderiales</taxon>
        <taxon>Burkholderiaceae</taxon>
        <taxon>Paraburkholderia</taxon>
    </lineage>
</organism>
<proteinExistence type="inferred from homology"/>
<evidence type="ECO:0000256" key="2">
    <source>
        <dbReference type="ARBA" id="ARBA00023015"/>
    </source>
</evidence>
<keyword evidence="5" id="KW-0804">Transcription</keyword>
<dbReference type="InterPro" id="IPR005119">
    <property type="entry name" value="LysR_subst-bd"/>
</dbReference>
<feature type="domain" description="HTH lysR-type" evidence="6">
    <location>
        <begin position="1"/>
        <end position="58"/>
    </location>
</feature>
<dbReference type="EMBL" id="QEOB01000034">
    <property type="protein sequence ID" value="PVX70833.1"/>
    <property type="molecule type" value="Genomic_DNA"/>
</dbReference>
<keyword evidence="2" id="KW-0805">Transcription regulation</keyword>
<accession>A0ABX5KE20</accession>
<evidence type="ECO:0000256" key="3">
    <source>
        <dbReference type="ARBA" id="ARBA00023125"/>
    </source>
</evidence>
<dbReference type="Pfam" id="PF03466">
    <property type="entry name" value="LysR_substrate"/>
    <property type="match status" value="1"/>
</dbReference>
<sequence>MDSQLIEYFLRVADLGSINRAASDLRLSQPALSRHIALLEHQIGVKLFTRTKGGVVPTEAGRLLYERARPVLRQLEILVEQVGSRAAGQLSVGFPPSWRHLFTAQYVQALVAHYPGVSLRVHEDVSHALREVMHSGMLDLAIIPFEGGSPAGYRHTALLREPLVLVSNKRARLRPEKPVPLSHLDNLKLALPGKPNVIRTQIEHALARQGYAFKSIVEIDAMHLSIDLAREGSAHTVTPCCAVSAMSDQDVSWAPVRGMYITWALCENTARSHSAAVLEGRRLVLEQLSSIVAQGAWFGAQWLGDSLV</sequence>
<evidence type="ECO:0000313" key="7">
    <source>
        <dbReference type="EMBL" id="PVX70833.1"/>
    </source>
</evidence>
<dbReference type="Pfam" id="PF00126">
    <property type="entry name" value="HTH_1"/>
    <property type="match status" value="1"/>
</dbReference>
<gene>
    <name evidence="7" type="ORF">C7402_13458</name>
</gene>
<dbReference type="SUPFAM" id="SSF46785">
    <property type="entry name" value="Winged helix' DNA-binding domain"/>
    <property type="match status" value="1"/>
</dbReference>
<dbReference type="InterPro" id="IPR036390">
    <property type="entry name" value="WH_DNA-bd_sf"/>
</dbReference>
<evidence type="ECO:0000256" key="1">
    <source>
        <dbReference type="ARBA" id="ARBA00009437"/>
    </source>
</evidence>
<dbReference type="PANTHER" id="PTHR30293:SF0">
    <property type="entry name" value="NITROGEN ASSIMILATION REGULATORY PROTEIN NAC"/>
    <property type="match status" value="1"/>
</dbReference>
<comment type="similarity">
    <text evidence="1">Belongs to the LysR transcriptional regulatory family.</text>
</comment>
<evidence type="ECO:0000256" key="5">
    <source>
        <dbReference type="ARBA" id="ARBA00023163"/>
    </source>
</evidence>
<dbReference type="Proteomes" id="UP000245712">
    <property type="component" value="Unassembled WGS sequence"/>
</dbReference>
<dbReference type="PRINTS" id="PR00039">
    <property type="entry name" value="HTHLYSR"/>
</dbReference>
<dbReference type="PANTHER" id="PTHR30293">
    <property type="entry name" value="TRANSCRIPTIONAL REGULATORY PROTEIN NAC-RELATED"/>
    <property type="match status" value="1"/>
</dbReference>
<evidence type="ECO:0000313" key="8">
    <source>
        <dbReference type="Proteomes" id="UP000245712"/>
    </source>
</evidence>
<keyword evidence="4" id="KW-0010">Activator</keyword>
<name>A0ABX5KE20_9BURK</name>
<dbReference type="SUPFAM" id="SSF53850">
    <property type="entry name" value="Periplasmic binding protein-like II"/>
    <property type="match status" value="1"/>
</dbReference>
<comment type="caution">
    <text evidence="7">The sequence shown here is derived from an EMBL/GenBank/DDBJ whole genome shotgun (WGS) entry which is preliminary data.</text>
</comment>
<keyword evidence="8" id="KW-1185">Reference proteome</keyword>
<reference evidence="7 8" key="1">
    <citation type="submission" date="2018-05" db="EMBL/GenBank/DDBJ databases">
        <title>Genomic Encyclopedia of Type Strains, Phase IV (KMG-V): Genome sequencing to study the core and pangenomes of soil and plant-associated prokaryotes.</title>
        <authorList>
            <person name="Whitman W."/>
        </authorList>
    </citation>
    <scope>NUCLEOTIDE SEQUENCE [LARGE SCALE GENOMIC DNA]</scope>
    <source>
        <strain evidence="7 8">SCZa-39</strain>
    </source>
</reference>
<dbReference type="InterPro" id="IPR000847">
    <property type="entry name" value="LysR_HTH_N"/>
</dbReference>
<dbReference type="Gene3D" id="3.40.190.290">
    <property type="match status" value="1"/>
</dbReference>
<protein>
    <submittedName>
        <fullName evidence="7">LysR family nitrogen assimilation transcriptional regulator</fullName>
    </submittedName>
</protein>
<keyword evidence="3" id="KW-0238">DNA-binding</keyword>